<dbReference type="InterPro" id="IPR015655">
    <property type="entry name" value="PP2C"/>
</dbReference>
<feature type="compositionally biased region" description="Acidic residues" evidence="11">
    <location>
        <begin position="386"/>
        <end position="427"/>
    </location>
</feature>
<dbReference type="InterPro" id="IPR001932">
    <property type="entry name" value="PPM-type_phosphatase-like_dom"/>
</dbReference>
<keyword evidence="7 9" id="KW-0904">Protein phosphatase</keyword>
<dbReference type="STRING" id="7232.A0A484BA83"/>
<sequence>MGAYLSHPKTDKASTDEFNDMLVVGASSMQGWRNSQEDAHNSILNFDTDTSFFAVYDGHGGAEVAQYCADKLPKFLQSLDSYKNGQLEQALKDAFLGFDKTLLDPAVVNILKILAGEHNIVDEDGEGFDDEDDVEDLAELHEESHLPLTEVLEKYKGLPQTHDLSLLKEENATGTLSSSLRGRRAAAVAAEAVNKAVMDPTAKPPGSSTSAAAVAAFNEVDGAGPSSSRVGKVEPEDESTVSSSSSSASKTTNSSSTTNTPKDESVASKTPPTSSPVVAPIEQNGSVTSSEAKAAVVVDNKEAGASEDAVVSASSDVAEAKSNGSVEKQAAEAKPEPADISSTSKESEKVLKKANASQEEESDDDADYDENAVTKAQEVAAATESSSDEEMEDDNDVNDDDDDDDDEDDDDDDEDENVSDDDEDEDQMANNDFCANMIEEPGKDSGCTAVVGLLHGRDLYVANAGDSRCVICRNGKAIDMSLDHKPEDDEEAARIIKAGGRVTLDGRVNGGLNLSRALGDHAYKTNLELPAEAQMISALPDVKKLIITPEDEFMVLACDGIWNFMSSEEVVDFVRMRLKDGSKKLSQICEELFDNCLAPNTMGDGTGCDNMTAVIVKFEQKLQELKSSLNPAETESAILEAAQLKKQESDGAAEQSGLKRSASPDASVDDDANECENSSKSKRLKIEDDLESTEETAKISTDAISSCPEPSASAEEQNEAAELNSSTMVVNSDTETPAVVVSST</sequence>
<comment type="similarity">
    <text evidence="2 9">Belongs to the PP2C family.</text>
</comment>
<comment type="caution">
    <text evidence="13">The sequence shown here is derived from an EMBL/GenBank/DDBJ whole genome shotgun (WGS) entry which is preliminary data.</text>
</comment>
<feature type="region of interest" description="Disordered" evidence="11">
    <location>
        <begin position="645"/>
        <end position="744"/>
    </location>
</feature>
<feature type="compositionally biased region" description="Low complexity" evidence="11">
    <location>
        <begin position="705"/>
        <end position="726"/>
    </location>
</feature>
<dbReference type="InterPro" id="IPR000222">
    <property type="entry name" value="PP2C_BS"/>
</dbReference>
<dbReference type="OrthoDB" id="10264738at2759"/>
<dbReference type="InterPro" id="IPR036457">
    <property type="entry name" value="PPM-type-like_dom_sf"/>
</dbReference>
<keyword evidence="4" id="KW-0479">Metal-binding</keyword>
<dbReference type="PANTHER" id="PTHR13832:SF803">
    <property type="entry name" value="PROTEIN PHOSPHATASE 1G"/>
    <property type="match status" value="1"/>
</dbReference>
<feature type="region of interest" description="Disordered" evidence="11">
    <location>
        <begin position="222"/>
        <end position="428"/>
    </location>
</feature>
<dbReference type="FunFam" id="3.60.40.10:FF:000116">
    <property type="entry name" value="Uncharacterized protein, isoform B"/>
    <property type="match status" value="1"/>
</dbReference>
<keyword evidence="14" id="KW-1185">Reference proteome</keyword>
<dbReference type="GO" id="GO:0004722">
    <property type="term" value="F:protein serine/threonine phosphatase activity"/>
    <property type="evidence" value="ECO:0007669"/>
    <property type="project" value="UniProtKB-EC"/>
</dbReference>
<dbReference type="SUPFAM" id="SSF81606">
    <property type="entry name" value="PP2C-like"/>
    <property type="match status" value="2"/>
</dbReference>
<gene>
    <name evidence="13" type="ORF">AWZ03_008862</name>
</gene>
<evidence type="ECO:0000313" key="14">
    <source>
        <dbReference type="Proteomes" id="UP000295192"/>
    </source>
</evidence>
<evidence type="ECO:0000256" key="2">
    <source>
        <dbReference type="ARBA" id="ARBA00006702"/>
    </source>
</evidence>
<evidence type="ECO:0000313" key="13">
    <source>
        <dbReference type="EMBL" id="TDG44721.1"/>
    </source>
</evidence>
<feature type="domain" description="PPM-type phosphatase" evidence="12">
    <location>
        <begin position="23"/>
        <end position="618"/>
    </location>
</feature>
<dbReference type="AlphaFoldDB" id="A0A484BA83"/>
<evidence type="ECO:0000256" key="8">
    <source>
        <dbReference type="ARBA" id="ARBA00023211"/>
    </source>
</evidence>
<evidence type="ECO:0000259" key="12">
    <source>
        <dbReference type="PROSITE" id="PS51746"/>
    </source>
</evidence>
<dbReference type="Pfam" id="PF00481">
    <property type="entry name" value="PP2C"/>
    <property type="match status" value="2"/>
</dbReference>
<accession>A0A484BA83</accession>
<dbReference type="SMART" id="SM00332">
    <property type="entry name" value="PP2Cc"/>
    <property type="match status" value="1"/>
</dbReference>
<feature type="compositionally biased region" description="Low complexity" evidence="11">
    <location>
        <begin position="240"/>
        <end position="260"/>
    </location>
</feature>
<feature type="compositionally biased region" description="Polar residues" evidence="11">
    <location>
        <begin position="727"/>
        <end position="744"/>
    </location>
</feature>
<keyword evidence="6" id="KW-0460">Magnesium</keyword>
<protein>
    <recommendedName>
        <fullName evidence="3">protein-serine/threonine phosphatase</fullName>
        <ecNumber evidence="3">3.1.3.16</ecNumber>
    </recommendedName>
</protein>
<dbReference type="EMBL" id="LSRL02000096">
    <property type="protein sequence ID" value="TDG44721.1"/>
    <property type="molecule type" value="Genomic_DNA"/>
</dbReference>
<dbReference type="GO" id="GO:0046872">
    <property type="term" value="F:metal ion binding"/>
    <property type="evidence" value="ECO:0007669"/>
    <property type="project" value="UniProtKB-KW"/>
</dbReference>
<dbReference type="PROSITE" id="PS01032">
    <property type="entry name" value="PPM_1"/>
    <property type="match status" value="1"/>
</dbReference>
<dbReference type="PANTHER" id="PTHR13832">
    <property type="entry name" value="PROTEIN PHOSPHATASE 2C"/>
    <property type="match status" value="1"/>
</dbReference>
<dbReference type="FunFam" id="3.60.40.10:FF:000103">
    <property type="entry name" value="Phosphatase 1G"/>
    <property type="match status" value="1"/>
</dbReference>
<evidence type="ECO:0000256" key="7">
    <source>
        <dbReference type="ARBA" id="ARBA00022912"/>
    </source>
</evidence>
<evidence type="ECO:0000256" key="1">
    <source>
        <dbReference type="ARBA" id="ARBA00001936"/>
    </source>
</evidence>
<feature type="coiled-coil region" evidence="10">
    <location>
        <begin position="608"/>
        <end position="635"/>
    </location>
</feature>
<dbReference type="CDD" id="cd00143">
    <property type="entry name" value="PP2Cc"/>
    <property type="match status" value="1"/>
</dbReference>
<dbReference type="OMA" id="GWHMFAV"/>
<proteinExistence type="inferred from homology"/>
<feature type="compositionally biased region" description="Acidic residues" evidence="11">
    <location>
        <begin position="358"/>
        <end position="370"/>
    </location>
</feature>
<comment type="cofactor">
    <cofactor evidence="1">
        <name>Mn(2+)</name>
        <dbReference type="ChEBI" id="CHEBI:29035"/>
    </cofactor>
</comment>
<keyword evidence="8" id="KW-0464">Manganese</keyword>
<evidence type="ECO:0000256" key="4">
    <source>
        <dbReference type="ARBA" id="ARBA00022723"/>
    </source>
</evidence>
<evidence type="ECO:0000256" key="9">
    <source>
        <dbReference type="RuleBase" id="RU003465"/>
    </source>
</evidence>
<dbReference type="Gene3D" id="3.60.40.10">
    <property type="entry name" value="PPM-type phosphatase domain"/>
    <property type="match status" value="2"/>
</dbReference>
<dbReference type="PROSITE" id="PS51746">
    <property type="entry name" value="PPM_2"/>
    <property type="match status" value="1"/>
</dbReference>
<evidence type="ECO:0000256" key="3">
    <source>
        <dbReference type="ARBA" id="ARBA00013081"/>
    </source>
</evidence>
<name>A0A484BA83_DRONA</name>
<feature type="compositionally biased region" description="Polar residues" evidence="11">
    <location>
        <begin position="267"/>
        <end position="276"/>
    </location>
</feature>
<evidence type="ECO:0000256" key="5">
    <source>
        <dbReference type="ARBA" id="ARBA00022801"/>
    </source>
</evidence>
<reference evidence="13 14" key="1">
    <citation type="journal article" date="2019" name="J. Hered.">
        <title>An Improved Genome Assembly for Drosophila navojoa, the Basal Species in the mojavensis Cluster.</title>
        <authorList>
            <person name="Vanderlinde T."/>
            <person name="Dupim E.G."/>
            <person name="Nazario-Yepiz N.O."/>
            <person name="Carvalho A.B."/>
        </authorList>
    </citation>
    <scope>NUCLEOTIDE SEQUENCE [LARGE SCALE GENOMIC DNA]</scope>
    <source>
        <strain evidence="13">Navoj_Jal97</strain>
        <tissue evidence="13">Whole organism</tissue>
    </source>
</reference>
<dbReference type="Proteomes" id="UP000295192">
    <property type="component" value="Unassembled WGS sequence"/>
</dbReference>
<organism evidence="13 14">
    <name type="scientific">Drosophila navojoa</name>
    <name type="common">Fruit fly</name>
    <dbReference type="NCBI Taxonomy" id="7232"/>
    <lineage>
        <taxon>Eukaryota</taxon>
        <taxon>Metazoa</taxon>
        <taxon>Ecdysozoa</taxon>
        <taxon>Arthropoda</taxon>
        <taxon>Hexapoda</taxon>
        <taxon>Insecta</taxon>
        <taxon>Pterygota</taxon>
        <taxon>Neoptera</taxon>
        <taxon>Endopterygota</taxon>
        <taxon>Diptera</taxon>
        <taxon>Brachycera</taxon>
        <taxon>Muscomorpha</taxon>
        <taxon>Ephydroidea</taxon>
        <taxon>Drosophilidae</taxon>
        <taxon>Drosophila</taxon>
    </lineage>
</organism>
<keyword evidence="5 9" id="KW-0378">Hydrolase</keyword>
<dbReference type="EC" id="3.1.3.16" evidence="3"/>
<keyword evidence="10" id="KW-0175">Coiled coil</keyword>
<evidence type="ECO:0000256" key="11">
    <source>
        <dbReference type="SAM" id="MobiDB-lite"/>
    </source>
</evidence>
<evidence type="ECO:0000256" key="6">
    <source>
        <dbReference type="ARBA" id="ARBA00022842"/>
    </source>
</evidence>
<feature type="compositionally biased region" description="Low complexity" evidence="11">
    <location>
        <begin position="306"/>
        <end position="317"/>
    </location>
</feature>
<evidence type="ECO:0000256" key="10">
    <source>
        <dbReference type="SAM" id="Coils"/>
    </source>
</evidence>